<accession>A0A430AFM9</accession>
<proteinExistence type="predicted"/>
<dbReference type="NCBIfam" id="TIGR01891">
    <property type="entry name" value="amidohydrolases"/>
    <property type="match status" value="1"/>
</dbReference>
<dbReference type="FunFam" id="3.30.70.360:FF:000004">
    <property type="entry name" value="Peptidase M20 domain-containing protein 2"/>
    <property type="match status" value="1"/>
</dbReference>
<keyword evidence="1" id="KW-0378">Hydrolase</keyword>
<dbReference type="EMBL" id="NGJZ01000003">
    <property type="protein sequence ID" value="RSU06536.1"/>
    <property type="molecule type" value="Genomic_DNA"/>
</dbReference>
<dbReference type="Gene3D" id="3.30.70.360">
    <property type="match status" value="1"/>
</dbReference>
<dbReference type="OrthoDB" id="9781032at2"/>
<dbReference type="PIRSF" id="PIRSF037227">
    <property type="entry name" value="Aminobenzoyl-glu_utiliz_pB"/>
    <property type="match status" value="1"/>
</dbReference>
<dbReference type="InterPro" id="IPR002933">
    <property type="entry name" value="Peptidase_M20"/>
</dbReference>
<name>A0A430AFM9_9ENTE</name>
<dbReference type="InterPro" id="IPR017145">
    <property type="entry name" value="Aminobenzoyl-glu_utiliz_pB"/>
</dbReference>
<dbReference type="SUPFAM" id="SSF55031">
    <property type="entry name" value="Bacterial exopeptidase dimerisation domain"/>
    <property type="match status" value="1"/>
</dbReference>
<sequence>MNKTEIMDIIESKKEKLATAADNIWETPELRFATKKSVQEHYKVLEEEDFVIQKGVAGMKHAYIATFGSGKPIIGILGEYDALSNLSQIADLAEEKALKKGANGHGCGHNLLGIGSVAGAIGVKEYLKQTGHSGTIKLFGCPAEEGGCGKSYMAREGVFDDLDLALSWHPGDQTKAWGNTNLAVYHVYYNFHGKAAHAAGSPELGRSALDAAELMNIGVQYLREHIMQEARIHYAYKDAGGTSPNVVQSSTSLFYYVRAPKMEQATEIFERVNKIAQGAALMTETELEIKLDSACLDYIPNQTFTTLMHKNLELLTPLEFSPEEIHYEQNYFDTVPENVKRTLLQQALAEFPEKSIDEIKNIASMPINSELYPLKFTPEAIGSTDVGDVSWVVPTAQVHIACEPHGTSAHSWQWVANGKSSVAHKGILTAGKALALTAIDAFEQPEYLQKAKEEHLATLGGKTYQCGIPSTIQPEE</sequence>
<reference evidence="1 2" key="1">
    <citation type="submission" date="2017-05" db="EMBL/GenBank/DDBJ databases">
        <title>Vagococcus spp. assemblies.</title>
        <authorList>
            <person name="Gulvik C.A."/>
        </authorList>
    </citation>
    <scope>NUCLEOTIDE SEQUENCE [LARGE SCALE GENOMIC DNA]</scope>
    <source>
        <strain evidence="1 2">DSM 24756</strain>
    </source>
</reference>
<dbReference type="PANTHER" id="PTHR30575">
    <property type="entry name" value="PEPTIDASE M20"/>
    <property type="match status" value="1"/>
</dbReference>
<dbReference type="GO" id="GO:0071713">
    <property type="term" value="F:para-aminobenzoyl-glutamate hydrolase activity"/>
    <property type="evidence" value="ECO:0007669"/>
    <property type="project" value="TreeGrafter"/>
</dbReference>
<dbReference type="Pfam" id="PF01546">
    <property type="entry name" value="Peptidase_M20"/>
    <property type="match status" value="1"/>
</dbReference>
<dbReference type="AlphaFoldDB" id="A0A430AFM9"/>
<dbReference type="GO" id="GO:0046657">
    <property type="term" value="P:folic acid catabolic process"/>
    <property type="evidence" value="ECO:0007669"/>
    <property type="project" value="TreeGrafter"/>
</dbReference>
<dbReference type="RefSeq" id="WP_126826017.1">
    <property type="nucleotide sequence ID" value="NZ_JBHLWU010000001.1"/>
</dbReference>
<evidence type="ECO:0000313" key="1">
    <source>
        <dbReference type="EMBL" id="RSU06536.1"/>
    </source>
</evidence>
<dbReference type="Gene3D" id="3.40.630.10">
    <property type="entry name" value="Zn peptidases"/>
    <property type="match status" value="2"/>
</dbReference>
<gene>
    <name evidence="1" type="ORF">CBF30_09825</name>
</gene>
<organism evidence="1 2">
    <name type="scientific">Vagococcus entomophilus</name>
    <dbReference type="NCBI Taxonomy" id="1160095"/>
    <lineage>
        <taxon>Bacteria</taxon>
        <taxon>Bacillati</taxon>
        <taxon>Bacillota</taxon>
        <taxon>Bacilli</taxon>
        <taxon>Lactobacillales</taxon>
        <taxon>Enterococcaceae</taxon>
        <taxon>Vagococcus</taxon>
    </lineage>
</organism>
<dbReference type="Proteomes" id="UP000288669">
    <property type="component" value="Unassembled WGS sequence"/>
</dbReference>
<dbReference type="CDD" id="cd05673">
    <property type="entry name" value="M20_Acy1L2_AbgB"/>
    <property type="match status" value="1"/>
</dbReference>
<dbReference type="PANTHER" id="PTHR30575:SF0">
    <property type="entry name" value="XAA-ARG DIPEPTIDASE"/>
    <property type="match status" value="1"/>
</dbReference>
<dbReference type="SUPFAM" id="SSF53187">
    <property type="entry name" value="Zn-dependent exopeptidases"/>
    <property type="match status" value="1"/>
</dbReference>
<keyword evidence="2" id="KW-1185">Reference proteome</keyword>
<dbReference type="InterPro" id="IPR017439">
    <property type="entry name" value="Amidohydrolase"/>
</dbReference>
<protein>
    <submittedName>
        <fullName evidence="1">Amidohydrolase</fullName>
    </submittedName>
</protein>
<evidence type="ECO:0000313" key="2">
    <source>
        <dbReference type="Proteomes" id="UP000288669"/>
    </source>
</evidence>
<dbReference type="GO" id="GO:0005737">
    <property type="term" value="C:cytoplasm"/>
    <property type="evidence" value="ECO:0007669"/>
    <property type="project" value="TreeGrafter"/>
</dbReference>
<dbReference type="InterPro" id="IPR036264">
    <property type="entry name" value="Bact_exopeptidase_dim_dom"/>
</dbReference>
<dbReference type="GO" id="GO:0016805">
    <property type="term" value="F:dipeptidase activity"/>
    <property type="evidence" value="ECO:0007669"/>
    <property type="project" value="TreeGrafter"/>
</dbReference>
<dbReference type="InterPro" id="IPR052030">
    <property type="entry name" value="Peptidase_M20/M20A_hydrolases"/>
</dbReference>
<comment type="caution">
    <text evidence="1">The sequence shown here is derived from an EMBL/GenBank/DDBJ whole genome shotgun (WGS) entry which is preliminary data.</text>
</comment>